<dbReference type="EMBL" id="CH476606">
    <property type="protein sequence ID" value="EAU31081.1"/>
    <property type="molecule type" value="Genomic_DNA"/>
</dbReference>
<reference evidence="3" key="1">
    <citation type="submission" date="2005-09" db="EMBL/GenBank/DDBJ databases">
        <title>Annotation of the Aspergillus terreus NIH2624 genome.</title>
        <authorList>
            <person name="Birren B.W."/>
            <person name="Lander E.S."/>
            <person name="Galagan J.E."/>
            <person name="Nusbaum C."/>
            <person name="Devon K."/>
            <person name="Henn M."/>
            <person name="Ma L.-J."/>
            <person name="Jaffe D.B."/>
            <person name="Butler J."/>
            <person name="Alvarez P."/>
            <person name="Gnerre S."/>
            <person name="Grabherr M."/>
            <person name="Kleber M."/>
            <person name="Mauceli E.W."/>
            <person name="Brockman W."/>
            <person name="Rounsley S."/>
            <person name="Young S.K."/>
            <person name="LaButti K."/>
            <person name="Pushparaj V."/>
            <person name="DeCaprio D."/>
            <person name="Crawford M."/>
            <person name="Koehrsen M."/>
            <person name="Engels R."/>
            <person name="Montgomery P."/>
            <person name="Pearson M."/>
            <person name="Howarth C."/>
            <person name="Larson L."/>
            <person name="Luoma S."/>
            <person name="White J."/>
            <person name="Alvarado L."/>
            <person name="Kodira C.D."/>
            <person name="Zeng Q."/>
            <person name="Oleary S."/>
            <person name="Yandava C."/>
            <person name="Denning D.W."/>
            <person name="Nierman W.C."/>
            <person name="Milne T."/>
            <person name="Madden K."/>
        </authorList>
    </citation>
    <scope>NUCLEOTIDE SEQUENCE [LARGE SCALE GENOMIC DNA]</scope>
    <source>
        <strain evidence="3">NIH 2624 / FGSC A1156</strain>
    </source>
</reference>
<dbReference type="VEuPathDB" id="FungiDB:ATEG_08949"/>
<evidence type="ECO:0000313" key="3">
    <source>
        <dbReference type="Proteomes" id="UP000007963"/>
    </source>
</evidence>
<dbReference type="HOGENOM" id="CLU_1586131_0_0_1"/>
<evidence type="ECO:0000256" key="1">
    <source>
        <dbReference type="SAM" id="MobiDB-lite"/>
    </source>
</evidence>
<gene>
    <name evidence="2" type="ORF">ATEG_08949</name>
</gene>
<dbReference type="Proteomes" id="UP000007963">
    <property type="component" value="Unassembled WGS sequence"/>
</dbReference>
<sequence>MTETTRRRRQRAAWQEQAAASKDGFFVYSGPLVPEGEKVQVERADGTIKRGRGRGRGGRSRAPATQHQHPLAAAVPFSQETGLPLRGPGSRGGTSRRRINKPRPTADDKSAAASTSHGRGGGAAAGRGGSTSTRGGKTPAMVELAPRPNLVPAPAGPNATAGSEIGMK</sequence>
<proteinExistence type="predicted"/>
<feature type="region of interest" description="Disordered" evidence="1">
    <location>
        <begin position="31"/>
        <end position="168"/>
    </location>
</feature>
<dbReference type="AlphaFoldDB" id="Q0CBI5"/>
<feature type="compositionally biased region" description="Gly residues" evidence="1">
    <location>
        <begin position="118"/>
        <end position="129"/>
    </location>
</feature>
<evidence type="ECO:0000313" key="2">
    <source>
        <dbReference type="EMBL" id="EAU31081.1"/>
    </source>
</evidence>
<feature type="compositionally biased region" description="Basic residues" evidence="1">
    <location>
        <begin position="49"/>
        <end position="59"/>
    </location>
</feature>
<name>Q0CBI5_ASPTN</name>
<organism evidence="2 3">
    <name type="scientific">Aspergillus terreus (strain NIH 2624 / FGSC A1156)</name>
    <dbReference type="NCBI Taxonomy" id="341663"/>
    <lineage>
        <taxon>Eukaryota</taxon>
        <taxon>Fungi</taxon>
        <taxon>Dikarya</taxon>
        <taxon>Ascomycota</taxon>
        <taxon>Pezizomycotina</taxon>
        <taxon>Eurotiomycetes</taxon>
        <taxon>Eurotiomycetidae</taxon>
        <taxon>Eurotiales</taxon>
        <taxon>Aspergillaceae</taxon>
        <taxon>Aspergillus</taxon>
        <taxon>Aspergillus subgen. Circumdati</taxon>
    </lineage>
</organism>
<dbReference type="GeneID" id="4323265"/>
<protein>
    <submittedName>
        <fullName evidence="2">Uncharacterized protein</fullName>
    </submittedName>
</protein>
<feature type="compositionally biased region" description="Basic and acidic residues" evidence="1">
    <location>
        <begin position="35"/>
        <end position="48"/>
    </location>
</feature>
<dbReference type="STRING" id="341663.Q0CBI5"/>
<dbReference type="eggNOG" id="ENOG502RG9A">
    <property type="taxonomic scope" value="Eukaryota"/>
</dbReference>
<dbReference type="RefSeq" id="XP_001217535.1">
    <property type="nucleotide sequence ID" value="XM_001217534.1"/>
</dbReference>
<dbReference type="OrthoDB" id="5576775at2759"/>
<accession>Q0CBI5</accession>